<feature type="transmembrane region" description="Helical" evidence="7">
    <location>
        <begin position="256"/>
        <end position="274"/>
    </location>
</feature>
<evidence type="ECO:0000313" key="9">
    <source>
        <dbReference type="EMBL" id="UUX34704.1"/>
    </source>
</evidence>
<sequence>MDDSILALLILLVIIISFSFQKIPMGITAVLGSIAMALFGLMDYEDVFSGFSNDTVLMVIGMLILGNAFTETGLSQVLGKTILKIKFVQNNERLFLAVVLIFVSIFGFFLPNTAVVAIFLPLVASVAQASGGVITKKNTYMAIGITAVVSGNLTLISSTPQMAAQAILTQTEGVRPLEFFDLTKAAVPMVILTIIYFCTIGYDLSLKVFDFEEVDGAVYKSKEVTIDREQIIKMVICGVVFIVTLVSFILNKLPLGIISILAASILISTKCISFNRAMETLDWNTVLVIAGALGFSTGIEKSGAIDLLASGIMYLAGGDSASPYLIFAVLVIASSLLSTTMSNTATALIMTPMAITIASTLGLNPTTLVIGVIFGCNYDFATPIGTPPMTMTLTGGYRFNDYVKVGGTFNILVLIVTIILLPLIYGF</sequence>
<evidence type="ECO:0000256" key="2">
    <source>
        <dbReference type="ARBA" id="ARBA00022448"/>
    </source>
</evidence>
<keyword evidence="2" id="KW-0813">Transport</keyword>
<feature type="transmembrane region" description="Helical" evidence="7">
    <location>
        <begin position="185"/>
        <end position="204"/>
    </location>
</feature>
<gene>
    <name evidence="9" type="ORF">NRE15_03370</name>
</gene>
<proteinExistence type="predicted"/>
<dbReference type="InterPro" id="IPR004680">
    <property type="entry name" value="Cit_transptr-like_dom"/>
</dbReference>
<dbReference type="PANTHER" id="PTHR43652">
    <property type="entry name" value="BASIC AMINO ACID ANTIPORTER YFCC-RELATED"/>
    <property type="match status" value="1"/>
</dbReference>
<evidence type="ECO:0000256" key="1">
    <source>
        <dbReference type="ARBA" id="ARBA00004141"/>
    </source>
</evidence>
<comment type="subcellular location">
    <subcellularLocation>
        <location evidence="1">Membrane</location>
        <topology evidence="1">Multi-pass membrane protein</topology>
    </subcellularLocation>
</comment>
<evidence type="ECO:0000256" key="4">
    <source>
        <dbReference type="ARBA" id="ARBA00022737"/>
    </source>
</evidence>
<reference evidence="9 10" key="1">
    <citation type="submission" date="2022-08" db="EMBL/GenBank/DDBJ databases">
        <title>Aerococcaceae sp. nov isolated from spoiled eye mask.</title>
        <authorList>
            <person name="Zhou G."/>
            <person name="Xie X.-B."/>
            <person name="Shi Q.-S."/>
            <person name="Wang Y.-S."/>
            <person name="Wen X."/>
            <person name="Peng H."/>
            <person name="Yang X.-J."/>
            <person name="Tao H.-B."/>
            <person name="Huang X.-M."/>
        </authorList>
    </citation>
    <scope>NUCLEOTIDE SEQUENCE [LARGE SCALE GENOMIC DNA]</scope>
    <source>
        <strain evidence="10">DM20194951</strain>
    </source>
</reference>
<evidence type="ECO:0000259" key="8">
    <source>
        <dbReference type="Pfam" id="PF03600"/>
    </source>
</evidence>
<accession>A0ABY5P7J7</accession>
<feature type="domain" description="Citrate transporter-like" evidence="8">
    <location>
        <begin position="322"/>
        <end position="425"/>
    </location>
</feature>
<dbReference type="Proteomes" id="UP001315967">
    <property type="component" value="Chromosome"/>
</dbReference>
<feature type="domain" description="Citrate transporter-like" evidence="8">
    <location>
        <begin position="17"/>
        <end position="312"/>
    </location>
</feature>
<keyword evidence="10" id="KW-1185">Reference proteome</keyword>
<feature type="transmembrane region" description="Helical" evidence="7">
    <location>
        <begin position="231"/>
        <end position="250"/>
    </location>
</feature>
<dbReference type="Pfam" id="PF03600">
    <property type="entry name" value="CitMHS"/>
    <property type="match status" value="2"/>
</dbReference>
<keyword evidence="4" id="KW-0677">Repeat</keyword>
<evidence type="ECO:0000256" key="6">
    <source>
        <dbReference type="ARBA" id="ARBA00023136"/>
    </source>
</evidence>
<dbReference type="PANTHER" id="PTHR43652:SF2">
    <property type="entry name" value="BASIC AMINO ACID ANTIPORTER YFCC-RELATED"/>
    <property type="match status" value="1"/>
</dbReference>
<keyword evidence="5 7" id="KW-1133">Transmembrane helix</keyword>
<organism evidence="9 10">
    <name type="scientific">Fundicoccus culcitae</name>
    <dbReference type="NCBI Taxonomy" id="2969821"/>
    <lineage>
        <taxon>Bacteria</taxon>
        <taxon>Bacillati</taxon>
        <taxon>Bacillota</taxon>
        <taxon>Bacilli</taxon>
        <taxon>Lactobacillales</taxon>
        <taxon>Aerococcaceae</taxon>
        <taxon>Fundicoccus</taxon>
    </lineage>
</organism>
<dbReference type="EMBL" id="CP102453">
    <property type="protein sequence ID" value="UUX34704.1"/>
    <property type="molecule type" value="Genomic_DNA"/>
</dbReference>
<evidence type="ECO:0000256" key="7">
    <source>
        <dbReference type="SAM" id="Phobius"/>
    </source>
</evidence>
<feature type="transmembrane region" description="Helical" evidence="7">
    <location>
        <begin position="407"/>
        <end position="425"/>
    </location>
</feature>
<name>A0ABY5P7J7_9LACT</name>
<evidence type="ECO:0000256" key="3">
    <source>
        <dbReference type="ARBA" id="ARBA00022692"/>
    </source>
</evidence>
<protein>
    <submittedName>
        <fullName evidence="9">SLC13 family permease</fullName>
    </submittedName>
</protein>
<feature type="transmembrane region" description="Helical" evidence="7">
    <location>
        <begin position="281"/>
        <end position="299"/>
    </location>
</feature>
<feature type="transmembrane region" description="Helical" evidence="7">
    <location>
        <begin position="56"/>
        <end position="74"/>
    </location>
</feature>
<dbReference type="RefSeq" id="WP_313794205.1">
    <property type="nucleotide sequence ID" value="NZ_CP102453.1"/>
</dbReference>
<keyword evidence="3 7" id="KW-0812">Transmembrane</keyword>
<evidence type="ECO:0000313" key="10">
    <source>
        <dbReference type="Proteomes" id="UP001315967"/>
    </source>
</evidence>
<feature type="transmembrane region" description="Helical" evidence="7">
    <location>
        <begin position="94"/>
        <end position="120"/>
    </location>
</feature>
<keyword evidence="6 7" id="KW-0472">Membrane</keyword>
<dbReference type="InterPro" id="IPR051679">
    <property type="entry name" value="DASS-Related_Transporters"/>
</dbReference>
<evidence type="ECO:0000256" key="5">
    <source>
        <dbReference type="ARBA" id="ARBA00022989"/>
    </source>
</evidence>